<organism evidence="2 3">
    <name type="scientific">Gordonibacter faecis</name>
    <dbReference type="NCBI Taxonomy" id="3047475"/>
    <lineage>
        <taxon>Bacteria</taxon>
        <taxon>Bacillati</taxon>
        <taxon>Actinomycetota</taxon>
        <taxon>Coriobacteriia</taxon>
        <taxon>Eggerthellales</taxon>
        <taxon>Eggerthellaceae</taxon>
        <taxon>Gordonibacter</taxon>
    </lineage>
</organism>
<proteinExistence type="predicted"/>
<feature type="transmembrane region" description="Helical" evidence="1">
    <location>
        <begin position="12"/>
        <end position="33"/>
    </location>
</feature>
<protein>
    <recommendedName>
        <fullName evidence="4">Yip1 domain-containing protein</fullName>
    </recommendedName>
</protein>
<comment type="caution">
    <text evidence="2">The sequence shown here is derived from an EMBL/GenBank/DDBJ whole genome shotgun (WGS) entry which is preliminary data.</text>
</comment>
<keyword evidence="3" id="KW-1185">Reference proteome</keyword>
<accession>A0ABT7DQJ8</accession>
<name>A0ABT7DQJ8_9ACTN</name>
<evidence type="ECO:0000313" key="2">
    <source>
        <dbReference type="EMBL" id="MDJ1651822.1"/>
    </source>
</evidence>
<keyword evidence="1" id="KW-1133">Transmembrane helix</keyword>
<gene>
    <name evidence="2" type="ORF">QNJ86_13510</name>
</gene>
<sequence>MAQTGIAAQSGSLIGGHVALVACTIFYLAWWLIFFNPRAPKATGVLYGIGVGCIVVAAVVGIAGVVLAVRGIGGLAPSMTRGVPVLAIAAGGVLAYIALVFVTTRFFHRPVTTELILFTAWLTLELAVLDALYGAGALGALEAALLAVLVAVVMVGCLVCYIFYFNLAPFPSFIAGTIPLAAVGVTAAILATAIALA</sequence>
<keyword evidence="1" id="KW-0472">Membrane</keyword>
<dbReference type="EMBL" id="JASJEU010000025">
    <property type="protein sequence ID" value="MDJ1651822.1"/>
    <property type="molecule type" value="Genomic_DNA"/>
</dbReference>
<evidence type="ECO:0000313" key="3">
    <source>
        <dbReference type="Proteomes" id="UP001232750"/>
    </source>
</evidence>
<dbReference type="RefSeq" id="WP_283833174.1">
    <property type="nucleotide sequence ID" value="NZ_JASJEU010000025.1"/>
</dbReference>
<feature type="transmembrane region" description="Helical" evidence="1">
    <location>
        <begin position="145"/>
        <end position="167"/>
    </location>
</feature>
<feature type="transmembrane region" description="Helical" evidence="1">
    <location>
        <begin position="45"/>
        <end position="69"/>
    </location>
</feature>
<reference evidence="2 3" key="1">
    <citation type="submission" date="2023-05" db="EMBL/GenBank/DDBJ databases">
        <title>Gordonibacter KGMB12511T sp. nov., isolated from faeces of healthy Korean.</title>
        <authorList>
            <person name="Kim H.S."/>
            <person name="Kim J.-S."/>
            <person name="Suh M.K."/>
            <person name="Eom M.K."/>
            <person name="Do H.E."/>
            <person name="Lee J.-S."/>
        </authorList>
    </citation>
    <scope>NUCLEOTIDE SEQUENCE [LARGE SCALE GENOMIC DNA]</scope>
    <source>
        <strain evidence="2 3">KGMB12511</strain>
    </source>
</reference>
<feature type="transmembrane region" description="Helical" evidence="1">
    <location>
        <begin position="81"/>
        <end position="103"/>
    </location>
</feature>
<feature type="transmembrane region" description="Helical" evidence="1">
    <location>
        <begin position="115"/>
        <end position="133"/>
    </location>
</feature>
<keyword evidence="1" id="KW-0812">Transmembrane</keyword>
<feature type="transmembrane region" description="Helical" evidence="1">
    <location>
        <begin position="173"/>
        <end position="196"/>
    </location>
</feature>
<evidence type="ECO:0000256" key="1">
    <source>
        <dbReference type="SAM" id="Phobius"/>
    </source>
</evidence>
<evidence type="ECO:0008006" key="4">
    <source>
        <dbReference type="Google" id="ProtNLM"/>
    </source>
</evidence>
<dbReference type="Proteomes" id="UP001232750">
    <property type="component" value="Unassembled WGS sequence"/>
</dbReference>